<proteinExistence type="predicted"/>
<dbReference type="EMBL" id="OY726398">
    <property type="protein sequence ID" value="CAJ1502080.1"/>
    <property type="molecule type" value="Genomic_DNA"/>
</dbReference>
<accession>A0ABN9N8I2</accession>
<dbReference type="Proteomes" id="UP001190464">
    <property type="component" value="Chromosome"/>
</dbReference>
<gene>
    <name evidence="1" type="ORF">MU0102_001647</name>
</gene>
<dbReference type="RefSeq" id="WP_308486406.1">
    <property type="nucleotide sequence ID" value="NZ_OY726398.1"/>
</dbReference>
<evidence type="ECO:0000313" key="1">
    <source>
        <dbReference type="EMBL" id="CAJ1502080.1"/>
    </source>
</evidence>
<evidence type="ECO:0000313" key="2">
    <source>
        <dbReference type="Proteomes" id="UP001190464"/>
    </source>
</evidence>
<reference evidence="1 2" key="1">
    <citation type="submission" date="2023-08" db="EMBL/GenBank/DDBJ databases">
        <authorList>
            <person name="Folkvardsen B D."/>
            <person name="Norman A."/>
        </authorList>
    </citation>
    <scope>NUCLEOTIDE SEQUENCE [LARGE SCALE GENOMIC DNA]</scope>
    <source>
        <strain evidence="1 2">Mu0102</strain>
    </source>
</reference>
<protein>
    <submittedName>
        <fullName evidence="1">Uncharacterized protein</fullName>
    </submittedName>
</protein>
<keyword evidence="2" id="KW-1185">Reference proteome</keyword>
<organism evidence="1 2">
    <name type="scientific">[Mycobacterium] holstebronense</name>
    <dbReference type="NCBI Taxonomy" id="3064288"/>
    <lineage>
        <taxon>Bacteria</taxon>
        <taxon>Bacillati</taxon>
        <taxon>Actinomycetota</taxon>
        <taxon>Actinomycetes</taxon>
        <taxon>Mycobacteriales</taxon>
        <taxon>Mycobacteriaceae</taxon>
        <taxon>Mycolicibacterium</taxon>
    </lineage>
</organism>
<name>A0ABN9N8I2_9MYCO</name>
<sequence length="46" mass="4971">MNFLMEHAPRGPEEVFGDADMDGIVAILRAVKNHAVPHQGTVSGVR</sequence>